<proteinExistence type="predicted"/>
<evidence type="ECO:0000256" key="1">
    <source>
        <dbReference type="SAM" id="Phobius"/>
    </source>
</evidence>
<keyword evidence="1" id="KW-0812">Transmembrane</keyword>
<name>A0AAW9MW62_9FIRM</name>
<keyword evidence="1" id="KW-0472">Membrane</keyword>
<feature type="transmembrane region" description="Helical" evidence="1">
    <location>
        <begin position="249"/>
        <end position="272"/>
    </location>
</feature>
<accession>A0AAW9MW62</accession>
<dbReference type="AlphaFoldDB" id="A0AAW9MW62"/>
<gene>
    <name evidence="2" type="ORF">VLK81_02695</name>
</gene>
<dbReference type="EMBL" id="JAYKOT010000003">
    <property type="protein sequence ID" value="MEB3428942.1"/>
    <property type="molecule type" value="Genomic_DNA"/>
</dbReference>
<dbReference type="RefSeq" id="WP_324619008.1">
    <property type="nucleotide sequence ID" value="NZ_JAYKOT010000003.1"/>
</dbReference>
<reference evidence="2 3" key="1">
    <citation type="submission" date="2024-01" db="EMBL/GenBank/DDBJ databases">
        <title>Complete genome sequence of Citroniella saccharovorans strain M6.X9, isolated from human fecal sample.</title>
        <authorList>
            <person name="Cheng G."/>
            <person name="Westerholm M."/>
            <person name="Schnurer A."/>
        </authorList>
    </citation>
    <scope>NUCLEOTIDE SEQUENCE [LARGE SCALE GENOMIC DNA]</scope>
    <source>
        <strain evidence="2 3">DSM 29873</strain>
    </source>
</reference>
<keyword evidence="3" id="KW-1185">Reference proteome</keyword>
<comment type="caution">
    <text evidence="2">The sequence shown here is derived from an EMBL/GenBank/DDBJ whole genome shotgun (WGS) entry which is preliminary data.</text>
</comment>
<feature type="transmembrane region" description="Helical" evidence="1">
    <location>
        <begin position="278"/>
        <end position="300"/>
    </location>
</feature>
<evidence type="ECO:0008006" key="4">
    <source>
        <dbReference type="Google" id="ProtNLM"/>
    </source>
</evidence>
<evidence type="ECO:0000313" key="2">
    <source>
        <dbReference type="EMBL" id="MEB3428942.1"/>
    </source>
</evidence>
<keyword evidence="1" id="KW-1133">Transmembrane helix</keyword>
<feature type="transmembrane region" description="Helical" evidence="1">
    <location>
        <begin position="207"/>
        <end position="228"/>
    </location>
</feature>
<sequence>MKTIFKNIRLKLLFAFLLVAVILSSSIIKARYMSNTQIKKGITYNSLYFTSKAKPLEVKKFDPGKFDSVSFLTFYKDKSYAGYYDGGRRLYNELLFWENGQRIIFSDKSVFEGRLEAVELRKDPKLEKEFEIIGRVKDNRESDISYYVNLTGLDTFGEEIYIVNYNLEDKNVLEFKEFLKENGYEENTLSPDNFEFLSYIKEDFQSIIYLIISISTIFLFFSSVRSYIKLNKKKYYLYKISNRGGNIFLANELNNIIFFFICSLIFFIFFILSKISPLNFLEIGIIILAIFIFSFLSLYINFSLEVRKKKNE</sequence>
<evidence type="ECO:0000313" key="3">
    <source>
        <dbReference type="Proteomes" id="UP001357733"/>
    </source>
</evidence>
<organism evidence="2 3">
    <name type="scientific">Citroniella saccharovorans</name>
    <dbReference type="NCBI Taxonomy" id="2053367"/>
    <lineage>
        <taxon>Bacteria</taxon>
        <taxon>Bacillati</taxon>
        <taxon>Bacillota</taxon>
        <taxon>Tissierellia</taxon>
        <taxon>Tissierellales</taxon>
        <taxon>Peptoniphilaceae</taxon>
        <taxon>Citroniella</taxon>
    </lineage>
</organism>
<dbReference type="Proteomes" id="UP001357733">
    <property type="component" value="Unassembled WGS sequence"/>
</dbReference>
<protein>
    <recommendedName>
        <fullName evidence="4">MacB-like periplasmic core domain-containing protein</fullName>
    </recommendedName>
</protein>